<feature type="transmembrane region" description="Helical" evidence="6">
    <location>
        <begin position="161"/>
        <end position="178"/>
    </location>
</feature>
<dbReference type="AlphaFoldDB" id="A0A1Q9LJT2"/>
<evidence type="ECO:0000256" key="6">
    <source>
        <dbReference type="RuleBase" id="RU361157"/>
    </source>
</evidence>
<dbReference type="InterPro" id="IPR000412">
    <property type="entry name" value="ABC_2_transport"/>
</dbReference>
<evidence type="ECO:0000256" key="1">
    <source>
        <dbReference type="ARBA" id="ARBA00004141"/>
    </source>
</evidence>
<evidence type="ECO:0000256" key="3">
    <source>
        <dbReference type="ARBA" id="ARBA00022989"/>
    </source>
</evidence>
<comment type="caution">
    <text evidence="8">The sequence shown here is derived from an EMBL/GenBank/DDBJ whole genome shotgun (WGS) entry which is preliminary data.</text>
</comment>
<dbReference type="InterPro" id="IPR013525">
    <property type="entry name" value="ABC2_TM"/>
</dbReference>
<dbReference type="GO" id="GO:0046677">
    <property type="term" value="P:response to antibiotic"/>
    <property type="evidence" value="ECO:0007669"/>
    <property type="project" value="UniProtKB-KW"/>
</dbReference>
<dbReference type="GO" id="GO:0140359">
    <property type="term" value="F:ABC-type transporter activity"/>
    <property type="evidence" value="ECO:0007669"/>
    <property type="project" value="InterPro"/>
</dbReference>
<gene>
    <name evidence="8" type="ORF">BJP25_23105</name>
</gene>
<sequence>MVARSVRLSLRTVDALLTSLLLPVVLMLVTVFLFGGAIDVGVPYVTYVVPGVLVLCAGLGSALTAVSVCNDMTGGIIDRFRSMDVGATAILAGHVAASAARNAISMVLVVGVAFAIGFRTDAGLLRWLGAAGILLLFVVAVSWVAAALGMVVRSPEAASGFTFWVMFLPYPSSAFVPIETMPGWVHGFASWQPVTPVVESLRGFLGGVPLEGNPWMAITWSTGLLLLAVGASVLLFRRRTR</sequence>
<keyword evidence="6" id="KW-0813">Transport</keyword>
<name>A0A1Q9LJT2_9PSEU</name>
<dbReference type="PROSITE" id="PS51012">
    <property type="entry name" value="ABC_TM2"/>
    <property type="match status" value="1"/>
</dbReference>
<feature type="transmembrane region" description="Helical" evidence="6">
    <location>
        <begin position="215"/>
        <end position="236"/>
    </location>
</feature>
<evidence type="ECO:0000256" key="5">
    <source>
        <dbReference type="ARBA" id="ARBA00023251"/>
    </source>
</evidence>
<dbReference type="EMBL" id="MKQR01000017">
    <property type="protein sequence ID" value="OLR92317.1"/>
    <property type="molecule type" value="Genomic_DNA"/>
</dbReference>
<dbReference type="PANTHER" id="PTHR43229">
    <property type="entry name" value="NODULATION PROTEIN J"/>
    <property type="match status" value="1"/>
</dbReference>
<feature type="transmembrane region" description="Helical" evidence="6">
    <location>
        <begin position="44"/>
        <end position="68"/>
    </location>
</feature>
<evidence type="ECO:0000313" key="9">
    <source>
        <dbReference type="Proteomes" id="UP000186040"/>
    </source>
</evidence>
<feature type="transmembrane region" description="Helical" evidence="6">
    <location>
        <begin position="124"/>
        <end position="149"/>
    </location>
</feature>
<dbReference type="Proteomes" id="UP000186040">
    <property type="component" value="Unassembled WGS sequence"/>
</dbReference>
<reference evidence="8 9" key="1">
    <citation type="submission" date="2016-10" db="EMBL/GenBank/DDBJ databases">
        <title>The Draft Genome Sequence of Actinokineospora bangkokensis 44EHWT reveals the biosynthetic pathway of antifungal compounds Thailandins with unusual extender unit butylmalonyl-CoA.</title>
        <authorList>
            <person name="Greule A."/>
            <person name="Intra B."/>
            <person name="Flemming S."/>
            <person name="Rommel M.G."/>
            <person name="Panbangred W."/>
            <person name="Bechthold A."/>
        </authorList>
    </citation>
    <scope>NUCLEOTIDE SEQUENCE [LARGE SCALE GENOMIC DNA]</scope>
    <source>
        <strain evidence="8 9">44EHW</strain>
    </source>
</reference>
<feature type="domain" description="ABC transmembrane type-2" evidence="7">
    <location>
        <begin position="14"/>
        <end position="239"/>
    </location>
</feature>
<proteinExistence type="inferred from homology"/>
<dbReference type="GO" id="GO:0043190">
    <property type="term" value="C:ATP-binding cassette (ABC) transporter complex"/>
    <property type="evidence" value="ECO:0007669"/>
    <property type="project" value="InterPro"/>
</dbReference>
<comment type="subcellular location">
    <subcellularLocation>
        <location evidence="6">Cell membrane</location>
        <topology evidence="6">Multi-pass membrane protein</topology>
    </subcellularLocation>
    <subcellularLocation>
        <location evidence="1">Membrane</location>
        <topology evidence="1">Multi-pass membrane protein</topology>
    </subcellularLocation>
</comment>
<dbReference type="PIRSF" id="PIRSF006648">
    <property type="entry name" value="DrrB"/>
    <property type="match status" value="1"/>
</dbReference>
<keyword evidence="6" id="KW-1003">Cell membrane</keyword>
<organism evidence="8 9">
    <name type="scientific">Actinokineospora bangkokensis</name>
    <dbReference type="NCBI Taxonomy" id="1193682"/>
    <lineage>
        <taxon>Bacteria</taxon>
        <taxon>Bacillati</taxon>
        <taxon>Actinomycetota</taxon>
        <taxon>Actinomycetes</taxon>
        <taxon>Pseudonocardiales</taxon>
        <taxon>Pseudonocardiaceae</taxon>
        <taxon>Actinokineospora</taxon>
    </lineage>
</organism>
<evidence type="ECO:0000313" key="8">
    <source>
        <dbReference type="EMBL" id="OLR92317.1"/>
    </source>
</evidence>
<protein>
    <recommendedName>
        <fullName evidence="6">Transport permease protein</fullName>
    </recommendedName>
</protein>
<comment type="similarity">
    <text evidence="6">Belongs to the ABC-2 integral membrane protein family.</text>
</comment>
<keyword evidence="3 6" id="KW-1133">Transmembrane helix</keyword>
<dbReference type="InterPro" id="IPR047817">
    <property type="entry name" value="ABC2_TM_bact-type"/>
</dbReference>
<keyword evidence="5" id="KW-0046">Antibiotic resistance</keyword>
<accession>A0A1Q9LJT2</accession>
<dbReference type="PANTHER" id="PTHR43229:SF2">
    <property type="entry name" value="NODULATION PROTEIN J"/>
    <property type="match status" value="1"/>
</dbReference>
<keyword evidence="9" id="KW-1185">Reference proteome</keyword>
<keyword evidence="2 6" id="KW-0812">Transmembrane</keyword>
<keyword evidence="4 6" id="KW-0472">Membrane</keyword>
<dbReference type="InterPro" id="IPR051784">
    <property type="entry name" value="Nod_factor_ABC_transporter"/>
</dbReference>
<feature type="transmembrane region" description="Helical" evidence="6">
    <location>
        <begin position="89"/>
        <end position="118"/>
    </location>
</feature>
<evidence type="ECO:0000259" key="7">
    <source>
        <dbReference type="PROSITE" id="PS51012"/>
    </source>
</evidence>
<feature type="transmembrane region" description="Helical" evidence="6">
    <location>
        <begin position="12"/>
        <end position="38"/>
    </location>
</feature>
<evidence type="ECO:0000256" key="4">
    <source>
        <dbReference type="ARBA" id="ARBA00023136"/>
    </source>
</evidence>
<dbReference type="STRING" id="1193682.BJP25_23105"/>
<dbReference type="Pfam" id="PF01061">
    <property type="entry name" value="ABC2_membrane"/>
    <property type="match status" value="1"/>
</dbReference>
<evidence type="ECO:0000256" key="2">
    <source>
        <dbReference type="ARBA" id="ARBA00022692"/>
    </source>
</evidence>